<proteinExistence type="predicted"/>
<dbReference type="AlphaFoldDB" id="W1PB48"/>
<sequence>MLETVKPHIDFVADQFIVLDQEFSKFKAIKKYMRLFKEDMEKIKMLRQENMVNGRKFSGPFHSIHDCNAEFDKKASKDKDGEKVMMEATSSQTSLGEEKPRPPKKRSLPTDI</sequence>
<protein>
    <submittedName>
        <fullName evidence="2">Uncharacterized protein</fullName>
    </submittedName>
</protein>
<feature type="region of interest" description="Disordered" evidence="1">
    <location>
        <begin position="72"/>
        <end position="112"/>
    </location>
</feature>
<organism evidence="2 3">
    <name type="scientific">Amborella trichopoda</name>
    <dbReference type="NCBI Taxonomy" id="13333"/>
    <lineage>
        <taxon>Eukaryota</taxon>
        <taxon>Viridiplantae</taxon>
        <taxon>Streptophyta</taxon>
        <taxon>Embryophyta</taxon>
        <taxon>Tracheophyta</taxon>
        <taxon>Spermatophyta</taxon>
        <taxon>Magnoliopsida</taxon>
        <taxon>Amborellales</taxon>
        <taxon>Amborellaceae</taxon>
        <taxon>Amborella</taxon>
    </lineage>
</organism>
<dbReference type="HOGENOM" id="CLU_2149245_0_0_1"/>
<keyword evidence="3" id="KW-1185">Reference proteome</keyword>
<feature type="compositionally biased region" description="Basic and acidic residues" evidence="1">
    <location>
        <begin position="72"/>
        <end position="85"/>
    </location>
</feature>
<evidence type="ECO:0000256" key="1">
    <source>
        <dbReference type="SAM" id="MobiDB-lite"/>
    </source>
</evidence>
<feature type="compositionally biased region" description="Basic residues" evidence="1">
    <location>
        <begin position="102"/>
        <end position="112"/>
    </location>
</feature>
<evidence type="ECO:0000313" key="3">
    <source>
        <dbReference type="Proteomes" id="UP000017836"/>
    </source>
</evidence>
<reference evidence="3" key="1">
    <citation type="journal article" date="2013" name="Science">
        <title>The Amborella genome and the evolution of flowering plants.</title>
        <authorList>
            <consortium name="Amborella Genome Project"/>
        </authorList>
    </citation>
    <scope>NUCLEOTIDE SEQUENCE [LARGE SCALE GENOMIC DNA]</scope>
</reference>
<accession>W1PB48</accession>
<dbReference type="EMBL" id="KI394095">
    <property type="protein sequence ID" value="ERN04929.1"/>
    <property type="molecule type" value="Genomic_DNA"/>
</dbReference>
<dbReference type="Proteomes" id="UP000017836">
    <property type="component" value="Unassembled WGS sequence"/>
</dbReference>
<name>W1PB48_AMBTC</name>
<dbReference type="Gramene" id="ERN04929">
    <property type="protein sequence ID" value="ERN04929"/>
    <property type="gene ID" value="AMTR_s00080p00109180"/>
</dbReference>
<evidence type="ECO:0000313" key="2">
    <source>
        <dbReference type="EMBL" id="ERN04929.1"/>
    </source>
</evidence>
<gene>
    <name evidence="2" type="ORF">AMTR_s00080p00109180</name>
</gene>